<evidence type="ECO:0000256" key="4">
    <source>
        <dbReference type="ARBA" id="ARBA00022691"/>
    </source>
</evidence>
<dbReference type="PANTHER" id="PTHR10629">
    <property type="entry name" value="CYTOSINE-SPECIFIC METHYLTRANSFERASE"/>
    <property type="match status" value="1"/>
</dbReference>
<accession>M0GCP0</accession>
<comment type="caution">
    <text evidence="5">The sequence shown here is derived from an EMBL/GenBank/DDBJ whole genome shotgun (WGS) entry which is preliminary data.</text>
</comment>
<dbReference type="Pfam" id="PF00145">
    <property type="entry name" value="DNA_methylase"/>
    <property type="match status" value="1"/>
</dbReference>
<dbReference type="PROSITE" id="PS00095">
    <property type="entry name" value="C5_MTASE_2"/>
    <property type="match status" value="1"/>
</dbReference>
<dbReference type="EC" id="2.1.1.37" evidence="1"/>
<evidence type="ECO:0000313" key="5">
    <source>
        <dbReference type="EMBL" id="ELZ68569.1"/>
    </source>
</evidence>
<dbReference type="PANTHER" id="PTHR10629:SF52">
    <property type="entry name" value="DNA (CYTOSINE-5)-METHYLTRANSFERASE 1"/>
    <property type="match status" value="1"/>
</dbReference>
<dbReference type="Gene3D" id="3.40.50.150">
    <property type="entry name" value="Vaccinia Virus protein VP39"/>
    <property type="match status" value="1"/>
</dbReference>
<dbReference type="InterPro" id="IPR050390">
    <property type="entry name" value="C5-Methyltransferase"/>
</dbReference>
<dbReference type="InterPro" id="IPR029063">
    <property type="entry name" value="SAM-dependent_MTases_sf"/>
</dbReference>
<name>M0GCP0_HALPT</name>
<keyword evidence="6" id="KW-1185">Reference proteome</keyword>
<evidence type="ECO:0000256" key="3">
    <source>
        <dbReference type="ARBA" id="ARBA00022679"/>
    </source>
</evidence>
<dbReference type="Gene3D" id="3.90.120.10">
    <property type="entry name" value="DNA Methylase, subunit A, domain 2"/>
    <property type="match status" value="1"/>
</dbReference>
<dbReference type="InterPro" id="IPR001525">
    <property type="entry name" value="C5_MeTfrase"/>
</dbReference>
<dbReference type="RefSeq" id="WP_008094587.1">
    <property type="nucleotide sequence ID" value="NZ_AOLG01000035.1"/>
</dbReference>
<dbReference type="OrthoDB" id="5033at2157"/>
<proteinExistence type="predicted"/>
<dbReference type="InterPro" id="IPR031303">
    <property type="entry name" value="C5_meth_CS"/>
</dbReference>
<organism evidence="5 6">
    <name type="scientific">Haloferax prahovense (strain DSM 18310 / JCM 13924 / TL6)</name>
    <dbReference type="NCBI Taxonomy" id="1227461"/>
    <lineage>
        <taxon>Archaea</taxon>
        <taxon>Methanobacteriati</taxon>
        <taxon>Methanobacteriota</taxon>
        <taxon>Stenosarchaea group</taxon>
        <taxon>Halobacteria</taxon>
        <taxon>Halobacteriales</taxon>
        <taxon>Haloferacaceae</taxon>
        <taxon>Haloferax</taxon>
    </lineage>
</organism>
<keyword evidence="4" id="KW-0949">S-adenosyl-L-methionine</keyword>
<dbReference type="Proteomes" id="UP000011559">
    <property type="component" value="Unassembled WGS sequence"/>
</dbReference>
<dbReference type="PRINTS" id="PR00105">
    <property type="entry name" value="C5METTRFRASE"/>
</dbReference>
<reference evidence="5 6" key="1">
    <citation type="journal article" date="2014" name="PLoS Genet.">
        <title>Phylogenetically driven sequencing of extremely halophilic archaea reveals strategies for static and dynamic osmo-response.</title>
        <authorList>
            <person name="Becker E.A."/>
            <person name="Seitzer P.M."/>
            <person name="Tritt A."/>
            <person name="Larsen D."/>
            <person name="Krusor M."/>
            <person name="Yao A.I."/>
            <person name="Wu D."/>
            <person name="Madern D."/>
            <person name="Eisen J.A."/>
            <person name="Darling A.E."/>
            <person name="Facciotti M.T."/>
        </authorList>
    </citation>
    <scope>NUCLEOTIDE SEQUENCE [LARGE SCALE GENOMIC DNA]</scope>
    <source>
        <strain evidence="6">DSM 18310 / JCM 13924 / TL6</strain>
    </source>
</reference>
<dbReference type="GO" id="GO:0044027">
    <property type="term" value="P:negative regulation of gene expression via chromosomal CpG island methylation"/>
    <property type="evidence" value="ECO:0007669"/>
    <property type="project" value="TreeGrafter"/>
</dbReference>
<protein>
    <recommendedName>
        <fullName evidence="1">DNA (cytosine-5-)-methyltransferase</fullName>
        <ecNumber evidence="1">2.1.1.37</ecNumber>
    </recommendedName>
</protein>
<evidence type="ECO:0000256" key="1">
    <source>
        <dbReference type="ARBA" id="ARBA00011975"/>
    </source>
</evidence>
<dbReference type="EMBL" id="AOLG01000035">
    <property type="protein sequence ID" value="ELZ68569.1"/>
    <property type="molecule type" value="Genomic_DNA"/>
</dbReference>
<dbReference type="AlphaFoldDB" id="M0GCP0"/>
<dbReference type="GO" id="GO:0032259">
    <property type="term" value="P:methylation"/>
    <property type="evidence" value="ECO:0007669"/>
    <property type="project" value="UniProtKB-KW"/>
</dbReference>
<keyword evidence="2 5" id="KW-0489">Methyltransferase</keyword>
<evidence type="ECO:0000256" key="2">
    <source>
        <dbReference type="ARBA" id="ARBA00022603"/>
    </source>
</evidence>
<evidence type="ECO:0000313" key="6">
    <source>
        <dbReference type="Proteomes" id="UP000011559"/>
    </source>
</evidence>
<dbReference type="GO" id="GO:0003677">
    <property type="term" value="F:DNA binding"/>
    <property type="evidence" value="ECO:0007669"/>
    <property type="project" value="TreeGrafter"/>
</dbReference>
<dbReference type="PATRIC" id="fig|1227461.3.peg.2207"/>
<dbReference type="SUPFAM" id="SSF53335">
    <property type="entry name" value="S-adenosyl-L-methionine-dependent methyltransferases"/>
    <property type="match status" value="1"/>
</dbReference>
<sequence>MNVSAVDLFCGAGGLTNGLEAAGVTVEAGFDIDADCRYAYEENNDAEFVDADLAEISRENPEEVAEWLDDDADATLVAGCPPCQPFSPLNHGSESQDHEMYEMLSEFGEIVAAIEPDFVVMENVYELRHEGVYEDFEDLLESMGYLLNPDWNKRVFCPEYGIPQTRRRWVVTASKRGPFNFSPRIHNRPSQFESVKERIDDLPAIEAGESHPDDWLHTARSLDDINLKRIEQSVPGGTWEDWDEELLLDCHLDESGRSFGSVYGRMRADEPAPTITTQFYNLGSGRFGHYDTDQNRAISLREGAMIQTFPRDYQFAEKFEDVGITKLGRMIGNAVPPALGEIIGRRLLEHLRGEKKQAALGDYVD</sequence>
<gene>
    <name evidence="5" type="ORF">C457_11211</name>
</gene>
<dbReference type="GO" id="GO:0003886">
    <property type="term" value="F:DNA (cytosine-5-)-methyltransferase activity"/>
    <property type="evidence" value="ECO:0007669"/>
    <property type="project" value="UniProtKB-EC"/>
</dbReference>
<keyword evidence="3" id="KW-0808">Transferase</keyword>
<dbReference type="PROSITE" id="PS51679">
    <property type="entry name" value="SAM_MT_C5"/>
    <property type="match status" value="1"/>
</dbReference>